<keyword evidence="2" id="KW-0472">Membrane</keyword>
<dbReference type="GO" id="GO:0008970">
    <property type="term" value="F:phospholipase A1 activity"/>
    <property type="evidence" value="ECO:0007669"/>
    <property type="project" value="InterPro"/>
</dbReference>
<proteinExistence type="predicted"/>
<evidence type="ECO:0000256" key="2">
    <source>
        <dbReference type="SAM" id="Phobius"/>
    </source>
</evidence>
<dbReference type="InterPro" id="IPR029058">
    <property type="entry name" value="AB_hydrolase_fold"/>
</dbReference>
<dbReference type="InterPro" id="IPR043367">
    <property type="entry name" value="PLIP1/2/3"/>
</dbReference>
<evidence type="ECO:0000259" key="3">
    <source>
        <dbReference type="Pfam" id="PF01764"/>
    </source>
</evidence>
<feature type="region of interest" description="Disordered" evidence="1">
    <location>
        <begin position="26"/>
        <end position="77"/>
    </location>
</feature>
<dbReference type="CDD" id="cd00519">
    <property type="entry name" value="Lipase_3"/>
    <property type="match status" value="1"/>
</dbReference>
<organism evidence="4 5">
    <name type="scientific">Ananas comosus</name>
    <name type="common">Pineapple</name>
    <name type="synonym">Ananas ananas</name>
    <dbReference type="NCBI Taxonomy" id="4615"/>
    <lineage>
        <taxon>Eukaryota</taxon>
        <taxon>Viridiplantae</taxon>
        <taxon>Streptophyta</taxon>
        <taxon>Embryophyta</taxon>
        <taxon>Tracheophyta</taxon>
        <taxon>Spermatophyta</taxon>
        <taxon>Magnoliopsida</taxon>
        <taxon>Liliopsida</taxon>
        <taxon>Poales</taxon>
        <taxon>Bromeliaceae</taxon>
        <taxon>Bromelioideae</taxon>
        <taxon>Ananas</taxon>
    </lineage>
</organism>
<feature type="region of interest" description="Disordered" evidence="1">
    <location>
        <begin position="137"/>
        <end position="161"/>
    </location>
</feature>
<dbReference type="SUPFAM" id="SSF53474">
    <property type="entry name" value="alpha/beta-Hydrolases"/>
    <property type="match status" value="1"/>
</dbReference>
<feature type="compositionally biased region" description="Polar residues" evidence="1">
    <location>
        <begin position="137"/>
        <end position="148"/>
    </location>
</feature>
<feature type="compositionally biased region" description="Basic and acidic residues" evidence="1">
    <location>
        <begin position="149"/>
        <end position="161"/>
    </location>
</feature>
<reference evidence="4 5" key="1">
    <citation type="journal article" date="2016" name="DNA Res.">
        <title>The draft genome of MD-2 pineapple using hybrid error correction of long reads.</title>
        <authorList>
            <person name="Redwan R.M."/>
            <person name="Saidin A."/>
            <person name="Kumar S.V."/>
        </authorList>
    </citation>
    <scope>NUCLEOTIDE SEQUENCE [LARGE SCALE GENOMIC DNA]</scope>
    <source>
        <strain evidence="5">cv. MD2</strain>
        <tissue evidence="4">Leaf</tissue>
    </source>
</reference>
<comment type="caution">
    <text evidence="4">The sequence shown here is derived from an EMBL/GenBank/DDBJ whole genome shotgun (WGS) entry which is preliminary data.</text>
</comment>
<accession>A0A199UWL8</accession>
<protein>
    <submittedName>
        <fullName evidence="4">Lipase</fullName>
    </submittedName>
</protein>
<feature type="non-terminal residue" evidence="4">
    <location>
        <position position="1"/>
    </location>
</feature>
<keyword evidence="2" id="KW-1133">Transmembrane helix</keyword>
<evidence type="ECO:0000256" key="1">
    <source>
        <dbReference type="SAM" id="MobiDB-lite"/>
    </source>
</evidence>
<evidence type="ECO:0000313" key="4">
    <source>
        <dbReference type="EMBL" id="OAY69025.1"/>
    </source>
</evidence>
<feature type="compositionally biased region" description="Acidic residues" evidence="1">
    <location>
        <begin position="60"/>
        <end position="76"/>
    </location>
</feature>
<dbReference type="STRING" id="4615.A0A199UWL8"/>
<name>A0A199UWL8_ANACO</name>
<sequence>VATEEEERRRNNWVVKILRVRSLWAEGEEGKSRISEEEEEAEEEEEEEEGDRCVACGGDEGSEACPVEDDEEEEEEKGERIVFDRDSFSRLLTKVSLAEAQRYAKMSYLGYLAYIIPKIKPKNLLRYHGLHFVTSSLEKQKKPSGSNESECKDQHQEAKDATVVNDEVKKKQSGNGYGISASAAYHIAASAASYLQSRTMGILPFGHGKEESKDGNSTEVGAVNENGGKVVNSEEASFVATTNSVTAMVAAKEETKQAVAKDLNSAQSSPCEWFICDDDGGGTRYFVIQGSETLASWQANLLFEPIQFEGLDVLVHRGIYEAAKGIYQQMLPEIKAHLNSHGNSATLSFTGHSLGGSLALLVNLMLLIRGEAPASSLLPVITFGAPCIMCGGDNLLRKLGLPKSHVQAITMHRDIVPRAFSCNYPDHVANILKAVNGNFRNLSCLNNQKMLYAPMGELLILQPDEKFSPHHHLLPHGSGLYLLGEASNDSANSADSKRLLQAAQCTFLNSPHPLEILSDRSAYGSKGTVYRDHDMNSYLKSIRCVIGHELKHRRKAKREQRRHMWWPIVVAQGIGPSIMMGTRGGSASTPNRHHFSFAGVFHGGRETLRRFGRLVASQHVHMFVVLLLPARLLLLGTLSIVKFS</sequence>
<dbReference type="GO" id="GO:0006629">
    <property type="term" value="P:lipid metabolic process"/>
    <property type="evidence" value="ECO:0007669"/>
    <property type="project" value="InterPro"/>
</dbReference>
<dbReference type="Proteomes" id="UP000092600">
    <property type="component" value="Unassembled WGS sequence"/>
</dbReference>
<evidence type="ECO:0000313" key="5">
    <source>
        <dbReference type="Proteomes" id="UP000092600"/>
    </source>
</evidence>
<dbReference type="EMBL" id="LSRQ01004603">
    <property type="protein sequence ID" value="OAY69025.1"/>
    <property type="molecule type" value="Genomic_DNA"/>
</dbReference>
<dbReference type="Pfam" id="PF01764">
    <property type="entry name" value="Lipase_3"/>
    <property type="match status" value="1"/>
</dbReference>
<gene>
    <name evidence="4" type="ORF">ACMD2_23044</name>
</gene>
<feature type="domain" description="Fungal lipase-type" evidence="3">
    <location>
        <begin position="286"/>
        <end position="423"/>
    </location>
</feature>
<dbReference type="PANTHER" id="PTHR46483:SF4">
    <property type="entry name" value="PHOSPHOLIPASE A1 PLIP2, CHLOROPLASTIC"/>
    <property type="match status" value="1"/>
</dbReference>
<feature type="transmembrane region" description="Helical" evidence="2">
    <location>
        <begin position="620"/>
        <end position="641"/>
    </location>
</feature>
<dbReference type="Gene3D" id="3.40.50.1820">
    <property type="entry name" value="alpha/beta hydrolase"/>
    <property type="match status" value="1"/>
</dbReference>
<dbReference type="AlphaFoldDB" id="A0A199UWL8"/>
<feature type="compositionally biased region" description="Acidic residues" evidence="1">
    <location>
        <begin position="36"/>
        <end position="50"/>
    </location>
</feature>
<keyword evidence="2" id="KW-0812">Transmembrane</keyword>
<dbReference type="InterPro" id="IPR002921">
    <property type="entry name" value="Fungal_lipase-type"/>
</dbReference>
<dbReference type="PANTHER" id="PTHR46483">
    <property type="entry name" value="PHOSPHOLIPASE A1 PLIP2, CHLOROPLASTIC"/>
    <property type="match status" value="1"/>
</dbReference>